<proteinExistence type="predicted"/>
<organism evidence="1">
    <name type="scientific">Schizaphis graminum</name>
    <name type="common">Green bug aphid</name>
    <dbReference type="NCBI Taxonomy" id="13262"/>
    <lineage>
        <taxon>Eukaryota</taxon>
        <taxon>Metazoa</taxon>
        <taxon>Ecdysozoa</taxon>
        <taxon>Arthropoda</taxon>
        <taxon>Hexapoda</taxon>
        <taxon>Insecta</taxon>
        <taxon>Pterygota</taxon>
        <taxon>Neoptera</taxon>
        <taxon>Paraneoptera</taxon>
        <taxon>Hemiptera</taxon>
        <taxon>Sternorrhyncha</taxon>
        <taxon>Aphidomorpha</taxon>
        <taxon>Aphidoidea</taxon>
        <taxon>Aphididae</taxon>
        <taxon>Aphidini</taxon>
        <taxon>Schizaphis</taxon>
    </lineage>
</organism>
<reference evidence="1" key="1">
    <citation type="submission" date="2018-04" db="EMBL/GenBank/DDBJ databases">
        <title>Transcriptome of Schizaphis graminum biotype I.</title>
        <authorList>
            <person name="Scully E.D."/>
            <person name="Geib S.M."/>
            <person name="Palmer N.A."/>
            <person name="Koch K."/>
            <person name="Bradshaw J."/>
            <person name="Heng-Moss T."/>
            <person name="Sarath G."/>
        </authorList>
    </citation>
    <scope>NUCLEOTIDE SEQUENCE</scope>
</reference>
<sequence>MKLKTISETVNKDELFKKVWNLSADHCMDVVLMMFSHAEGTTLLGTHKLEQFIVTTELCRFTSMMFNRPPLYRPALDCTVANDFVSTEFERYIDLVEDNAYELSSAPNSEVLVIIANNECRKFIFASPRLRPYIMSKECISVIERCLGKGTFSAGQESDMDK</sequence>
<accession>A0A2S2PTI6</accession>
<name>A0A2S2PTI6_SCHGA</name>
<protein>
    <submittedName>
        <fullName evidence="1">Uncharacterized protein</fullName>
    </submittedName>
</protein>
<gene>
    <name evidence="1" type="ORF">g.115987</name>
</gene>
<dbReference type="EMBL" id="GGMR01020171">
    <property type="protein sequence ID" value="MBY32790.1"/>
    <property type="molecule type" value="Transcribed_RNA"/>
</dbReference>
<dbReference type="AlphaFoldDB" id="A0A2S2PTI6"/>
<evidence type="ECO:0000313" key="1">
    <source>
        <dbReference type="EMBL" id="MBY32790.1"/>
    </source>
</evidence>